<dbReference type="Proteomes" id="UP001597024">
    <property type="component" value="Unassembled WGS sequence"/>
</dbReference>
<dbReference type="EMBL" id="JBHTHX010000489">
    <property type="protein sequence ID" value="MFD0885997.1"/>
    <property type="molecule type" value="Genomic_DNA"/>
</dbReference>
<comment type="caution">
    <text evidence="2">The sequence shown here is derived from an EMBL/GenBank/DDBJ whole genome shotgun (WGS) entry which is preliminary data.</text>
</comment>
<evidence type="ECO:0000256" key="1">
    <source>
        <dbReference type="SAM" id="Phobius"/>
    </source>
</evidence>
<sequence length="415" mass="45607">MSQAMSWGASRAASCAENGSSALAEALSSGDYGGVDLSTLELRYLSDRPDSGDVRYAFSARAAAPGRRTTGDGLRTATEATEHLRTWLALSPQRFWVNLSPTEPDRVIDPALGRTGAGRAMLEADLQMKRTQGELLNPDTAFGARYWKSLGRGTGKLCFSSRMWIVPGDVRVYEDDDSLYVLQAPLTVKVKAEDIGGSYSCESSDPAAVARYEELERSMMLPEIIKAVNTAPEYAPLRRAFTARVVAEWIRRRHEAGHRTSFDGLIDSGDLGGARRDDGWRPRQVFDEYVRSIRDREFTFRQTVRRGRSIFVRTLTSGGVDFGSVPATTVDAAEMNRRHPNLPLIVRAAESHPEKSRDGMIWLGERQTSPEPGLWSRAGDLLSGRTGVLVLIVAGLGAVVFGFRRGAGRGRRPEP</sequence>
<evidence type="ECO:0000313" key="2">
    <source>
        <dbReference type="EMBL" id="MFD0885997.1"/>
    </source>
</evidence>
<organism evidence="2 3">
    <name type="scientific">Streptosporangium algeriense</name>
    <dbReference type="NCBI Taxonomy" id="1682748"/>
    <lineage>
        <taxon>Bacteria</taxon>
        <taxon>Bacillati</taxon>
        <taxon>Actinomycetota</taxon>
        <taxon>Actinomycetes</taxon>
        <taxon>Streptosporangiales</taxon>
        <taxon>Streptosporangiaceae</taxon>
        <taxon>Streptosporangium</taxon>
    </lineage>
</organism>
<accession>A0ABW3DTE5</accession>
<keyword evidence="1" id="KW-0472">Membrane</keyword>
<keyword evidence="3" id="KW-1185">Reference proteome</keyword>
<feature type="transmembrane region" description="Helical" evidence="1">
    <location>
        <begin position="386"/>
        <end position="403"/>
    </location>
</feature>
<proteinExistence type="predicted"/>
<name>A0ABW3DTE5_9ACTN</name>
<reference evidence="3" key="1">
    <citation type="journal article" date="2019" name="Int. J. Syst. Evol. Microbiol.">
        <title>The Global Catalogue of Microorganisms (GCM) 10K type strain sequencing project: providing services to taxonomists for standard genome sequencing and annotation.</title>
        <authorList>
            <consortium name="The Broad Institute Genomics Platform"/>
            <consortium name="The Broad Institute Genome Sequencing Center for Infectious Disease"/>
            <person name="Wu L."/>
            <person name="Ma J."/>
        </authorList>
    </citation>
    <scope>NUCLEOTIDE SEQUENCE [LARGE SCALE GENOMIC DNA]</scope>
    <source>
        <strain evidence="3">CCUG 62974</strain>
    </source>
</reference>
<keyword evidence="1" id="KW-1133">Transmembrane helix</keyword>
<protein>
    <recommendedName>
        <fullName evidence="4">DUF2330 domain-containing protein</fullName>
    </recommendedName>
</protein>
<keyword evidence="1" id="KW-0812">Transmembrane</keyword>
<gene>
    <name evidence="2" type="ORF">ACFQ08_15735</name>
</gene>
<evidence type="ECO:0008006" key="4">
    <source>
        <dbReference type="Google" id="ProtNLM"/>
    </source>
</evidence>
<evidence type="ECO:0000313" key="3">
    <source>
        <dbReference type="Proteomes" id="UP001597024"/>
    </source>
</evidence>